<sequence>MDGLPGADFLLNSISNFDAYGQEYTNLSRNLSEARGLQFFGLPHPISS</sequence>
<accession>A0A0A9B7I2</accession>
<dbReference type="AlphaFoldDB" id="A0A0A9B7I2"/>
<reference evidence="1" key="2">
    <citation type="journal article" date="2015" name="Data Brief">
        <title>Shoot transcriptome of the giant reed, Arundo donax.</title>
        <authorList>
            <person name="Barrero R.A."/>
            <person name="Guerrero F.D."/>
            <person name="Moolhuijzen P."/>
            <person name="Goolsby J.A."/>
            <person name="Tidwell J."/>
            <person name="Bellgard S.E."/>
            <person name="Bellgard M.I."/>
        </authorList>
    </citation>
    <scope>NUCLEOTIDE SEQUENCE</scope>
    <source>
        <tissue evidence="1">Shoot tissue taken approximately 20 cm above the soil surface</tissue>
    </source>
</reference>
<protein>
    <submittedName>
        <fullName evidence="1">Uncharacterized protein</fullName>
    </submittedName>
</protein>
<evidence type="ECO:0000313" key="1">
    <source>
        <dbReference type="EMBL" id="JAD59321.1"/>
    </source>
</evidence>
<proteinExistence type="predicted"/>
<dbReference type="EMBL" id="GBRH01238574">
    <property type="protein sequence ID" value="JAD59321.1"/>
    <property type="molecule type" value="Transcribed_RNA"/>
</dbReference>
<reference evidence="1" key="1">
    <citation type="submission" date="2014-09" db="EMBL/GenBank/DDBJ databases">
        <authorList>
            <person name="Magalhaes I.L.F."/>
            <person name="Oliveira U."/>
            <person name="Santos F.R."/>
            <person name="Vidigal T.H.D.A."/>
            <person name="Brescovit A.D."/>
            <person name="Santos A.J."/>
        </authorList>
    </citation>
    <scope>NUCLEOTIDE SEQUENCE</scope>
    <source>
        <tissue evidence="1">Shoot tissue taken approximately 20 cm above the soil surface</tissue>
    </source>
</reference>
<organism evidence="1">
    <name type="scientific">Arundo donax</name>
    <name type="common">Giant reed</name>
    <name type="synonym">Donax arundinaceus</name>
    <dbReference type="NCBI Taxonomy" id="35708"/>
    <lineage>
        <taxon>Eukaryota</taxon>
        <taxon>Viridiplantae</taxon>
        <taxon>Streptophyta</taxon>
        <taxon>Embryophyta</taxon>
        <taxon>Tracheophyta</taxon>
        <taxon>Spermatophyta</taxon>
        <taxon>Magnoliopsida</taxon>
        <taxon>Liliopsida</taxon>
        <taxon>Poales</taxon>
        <taxon>Poaceae</taxon>
        <taxon>PACMAD clade</taxon>
        <taxon>Arundinoideae</taxon>
        <taxon>Arundineae</taxon>
        <taxon>Arundo</taxon>
    </lineage>
</organism>
<name>A0A0A9B7I2_ARUDO</name>